<dbReference type="RefSeq" id="WP_345103924.1">
    <property type="nucleotide sequence ID" value="NZ_BAABCV010000007.1"/>
</dbReference>
<feature type="transmembrane region" description="Helical" evidence="7">
    <location>
        <begin position="224"/>
        <end position="243"/>
    </location>
</feature>
<name>A0ABP7WUW6_9SPHI</name>
<feature type="transmembrane region" description="Helical" evidence="7">
    <location>
        <begin position="319"/>
        <end position="345"/>
    </location>
</feature>
<feature type="transmembrane region" description="Helical" evidence="7">
    <location>
        <begin position="134"/>
        <end position="158"/>
    </location>
</feature>
<evidence type="ECO:0000256" key="3">
    <source>
        <dbReference type="ARBA" id="ARBA00022475"/>
    </source>
</evidence>
<dbReference type="Pfam" id="PF01757">
    <property type="entry name" value="Acyl_transf_3"/>
    <property type="match status" value="1"/>
</dbReference>
<feature type="transmembrane region" description="Helical" evidence="7">
    <location>
        <begin position="94"/>
        <end position="114"/>
    </location>
</feature>
<dbReference type="InterPro" id="IPR002656">
    <property type="entry name" value="Acyl_transf_3_dom"/>
</dbReference>
<comment type="caution">
    <text evidence="9">The sequence shown here is derived from an EMBL/GenBank/DDBJ whole genome shotgun (WGS) entry which is preliminary data.</text>
</comment>
<feature type="transmembrane region" description="Helical" evidence="7">
    <location>
        <begin position="255"/>
        <end position="272"/>
    </location>
</feature>
<evidence type="ECO:0000256" key="6">
    <source>
        <dbReference type="ARBA" id="ARBA00023136"/>
    </source>
</evidence>
<evidence type="ECO:0000313" key="9">
    <source>
        <dbReference type="EMBL" id="GAA4097504.1"/>
    </source>
</evidence>
<keyword evidence="10" id="KW-1185">Reference proteome</keyword>
<organism evidence="9 10">
    <name type="scientific">Mucilaginibacter panaciglaebae</name>
    <dbReference type="NCBI Taxonomy" id="502331"/>
    <lineage>
        <taxon>Bacteria</taxon>
        <taxon>Pseudomonadati</taxon>
        <taxon>Bacteroidota</taxon>
        <taxon>Sphingobacteriia</taxon>
        <taxon>Sphingobacteriales</taxon>
        <taxon>Sphingobacteriaceae</taxon>
        <taxon>Mucilaginibacter</taxon>
    </lineage>
</organism>
<evidence type="ECO:0000313" key="10">
    <source>
        <dbReference type="Proteomes" id="UP001500841"/>
    </source>
</evidence>
<keyword evidence="5 7" id="KW-1133">Transmembrane helix</keyword>
<reference evidence="10" key="1">
    <citation type="journal article" date="2019" name="Int. J. Syst. Evol. Microbiol.">
        <title>The Global Catalogue of Microorganisms (GCM) 10K type strain sequencing project: providing services to taxonomists for standard genome sequencing and annotation.</title>
        <authorList>
            <consortium name="The Broad Institute Genomics Platform"/>
            <consortium name="The Broad Institute Genome Sequencing Center for Infectious Disease"/>
            <person name="Wu L."/>
            <person name="Ma J."/>
        </authorList>
    </citation>
    <scope>NUCLEOTIDE SEQUENCE [LARGE SCALE GENOMIC DNA]</scope>
    <source>
        <strain evidence="10">JCM 17085</strain>
    </source>
</reference>
<feature type="transmembrane region" description="Helical" evidence="7">
    <location>
        <begin position="165"/>
        <end position="187"/>
    </location>
</feature>
<evidence type="ECO:0000256" key="1">
    <source>
        <dbReference type="ARBA" id="ARBA00004651"/>
    </source>
</evidence>
<feature type="domain" description="Acyltransferase 3" evidence="8">
    <location>
        <begin position="15"/>
        <end position="333"/>
    </location>
</feature>
<dbReference type="Proteomes" id="UP001500841">
    <property type="component" value="Unassembled WGS sequence"/>
</dbReference>
<evidence type="ECO:0000256" key="7">
    <source>
        <dbReference type="SAM" id="Phobius"/>
    </source>
</evidence>
<keyword evidence="4 7" id="KW-0812">Transmembrane</keyword>
<dbReference type="PANTHER" id="PTHR40074">
    <property type="entry name" value="O-ACETYLTRANSFERASE WECH"/>
    <property type="match status" value="1"/>
</dbReference>
<evidence type="ECO:0000256" key="4">
    <source>
        <dbReference type="ARBA" id="ARBA00022692"/>
    </source>
</evidence>
<sequence>MQNLINDAPGKKNYDFIDAIRGVAMMSIVAEHSVAFNVPNIVFGTTKYWVFISLIQFTKFGTIAFFLLAGFLIGEKFADYSPSQYLKRRISTTFGPWVFWSLVYVLGMIINLHIKQRIYHNHQFNLHNILEQVKIVYLYTSYWFIINFLISISILLIFRKYLYSLYLGGTLMLFTLFYVVDIHYEWIDPRHTTAILGFVFFLWLGAQLRKYWTRIEDSAAKVPYWILVSLVLLTFGASLYEMTQLRGHSIDPFNTLRISNIFFSLVFFALLLRIKNYKFVASLKPRQTTYGIYLIHYILLVYLFPELMMHLGFDINNLPVGLFVLSKATIFVLLYALTWSVVILIGKSKAKKLIGV</sequence>
<evidence type="ECO:0000256" key="2">
    <source>
        <dbReference type="ARBA" id="ARBA00007400"/>
    </source>
</evidence>
<accession>A0ABP7WUW6</accession>
<feature type="transmembrane region" description="Helical" evidence="7">
    <location>
        <begin position="48"/>
        <end position="73"/>
    </location>
</feature>
<proteinExistence type="inferred from homology"/>
<comment type="subcellular location">
    <subcellularLocation>
        <location evidence="1">Cell membrane</location>
        <topology evidence="1">Multi-pass membrane protein</topology>
    </subcellularLocation>
</comment>
<gene>
    <name evidence="9" type="ORF">GCM10022392_21320</name>
</gene>
<protein>
    <recommendedName>
        <fullName evidence="8">Acyltransferase 3 domain-containing protein</fullName>
    </recommendedName>
</protein>
<feature type="transmembrane region" description="Helical" evidence="7">
    <location>
        <begin position="293"/>
        <end position="313"/>
    </location>
</feature>
<keyword evidence="3" id="KW-1003">Cell membrane</keyword>
<dbReference type="EMBL" id="BAABCV010000007">
    <property type="protein sequence ID" value="GAA4097504.1"/>
    <property type="molecule type" value="Genomic_DNA"/>
</dbReference>
<dbReference type="PANTHER" id="PTHR40074:SF2">
    <property type="entry name" value="O-ACETYLTRANSFERASE WECH"/>
    <property type="match status" value="1"/>
</dbReference>
<evidence type="ECO:0000259" key="8">
    <source>
        <dbReference type="Pfam" id="PF01757"/>
    </source>
</evidence>
<comment type="similarity">
    <text evidence="2">Belongs to the acyltransferase 3 family.</text>
</comment>
<keyword evidence="6 7" id="KW-0472">Membrane</keyword>
<evidence type="ECO:0000256" key="5">
    <source>
        <dbReference type="ARBA" id="ARBA00022989"/>
    </source>
</evidence>